<name>A0A8K0L8P1_9PEZI</name>
<reference evidence="2" key="1">
    <citation type="submission" date="2021-07" db="EMBL/GenBank/DDBJ databases">
        <title>Elsinoe batatas strain:CRI-CJ2 Genome sequencing and assembly.</title>
        <authorList>
            <person name="Huang L."/>
        </authorList>
    </citation>
    <scope>NUCLEOTIDE SEQUENCE</scope>
    <source>
        <strain evidence="2">CRI-CJ2</strain>
    </source>
</reference>
<feature type="region of interest" description="Disordered" evidence="1">
    <location>
        <begin position="1"/>
        <end position="185"/>
    </location>
</feature>
<feature type="compositionally biased region" description="Pro residues" evidence="1">
    <location>
        <begin position="39"/>
        <end position="50"/>
    </location>
</feature>
<protein>
    <submittedName>
        <fullName evidence="2">Uncharacterized protein</fullName>
    </submittedName>
</protein>
<feature type="compositionally biased region" description="Low complexity" evidence="1">
    <location>
        <begin position="1"/>
        <end position="19"/>
    </location>
</feature>
<feature type="compositionally biased region" description="Polar residues" evidence="1">
    <location>
        <begin position="55"/>
        <end position="76"/>
    </location>
</feature>
<proteinExistence type="predicted"/>
<dbReference type="Proteomes" id="UP000809789">
    <property type="component" value="Unassembled WGS sequence"/>
</dbReference>
<gene>
    <name evidence="2" type="ORF">KVT40_000112</name>
</gene>
<dbReference type="OrthoDB" id="3440029at2759"/>
<dbReference type="EMBL" id="JAESVG020000001">
    <property type="protein sequence ID" value="KAG8630972.1"/>
    <property type="molecule type" value="Genomic_DNA"/>
</dbReference>
<feature type="compositionally biased region" description="Basic and acidic residues" evidence="1">
    <location>
        <begin position="79"/>
        <end position="89"/>
    </location>
</feature>
<organism evidence="2 3">
    <name type="scientific">Elsinoe batatas</name>
    <dbReference type="NCBI Taxonomy" id="2601811"/>
    <lineage>
        <taxon>Eukaryota</taxon>
        <taxon>Fungi</taxon>
        <taxon>Dikarya</taxon>
        <taxon>Ascomycota</taxon>
        <taxon>Pezizomycotina</taxon>
        <taxon>Dothideomycetes</taxon>
        <taxon>Dothideomycetidae</taxon>
        <taxon>Myriangiales</taxon>
        <taxon>Elsinoaceae</taxon>
        <taxon>Elsinoe</taxon>
    </lineage>
</organism>
<evidence type="ECO:0000313" key="3">
    <source>
        <dbReference type="Proteomes" id="UP000809789"/>
    </source>
</evidence>
<dbReference type="AlphaFoldDB" id="A0A8K0L8P1"/>
<sequence>MAPSESASTSHSQASQTQSVLGGLERSLRISSYIHKPPQQVPPNDPPTPPASLFDDNQSAYMTDSSGDIPQRSGSLASRADRGMRREAQRQFIGLQGHAPRPGSESPKIQNRGSGIPFRQPARRGKTSEKSEKSDLKRTARARREEERKTKRAKKGKESRDMAASHVGNDVPATLNGPEQNGSQYLTAKPVPELEKGWYPGPRRTIPLFDLRSFFYLYTFCAVLGHLKAKHGTFNHVDVRAVYALTKESYSGRILKLDFPDRADKALMSAFHLHCSASIFDSEVSAYLWAKNESKSLFDTARTIEWCAAFRSNQSQLLARFSFTRASDQDTATVENMIATAEKCLNMTVGQKTKTFILRHLPAINEHDQAQALEAMILYLEHDITEPYISRFDQHAVAACKAPFPVVSGKHFSRVTEQYVGRGMHDHELNARYELLYFVGVNYINQLDNSARIDASFIELLYPHDKQILERAKAPPDVVRRRRNIDVLCGEGGFREYISRKTGVELPGDDHGEKVFEGEA</sequence>
<feature type="compositionally biased region" description="Basic and acidic residues" evidence="1">
    <location>
        <begin position="126"/>
        <end position="149"/>
    </location>
</feature>
<comment type="caution">
    <text evidence="2">The sequence shown here is derived from an EMBL/GenBank/DDBJ whole genome shotgun (WGS) entry which is preliminary data.</text>
</comment>
<evidence type="ECO:0000256" key="1">
    <source>
        <dbReference type="SAM" id="MobiDB-lite"/>
    </source>
</evidence>
<keyword evidence="3" id="KW-1185">Reference proteome</keyword>
<accession>A0A8K0L8P1</accession>
<evidence type="ECO:0000313" key="2">
    <source>
        <dbReference type="EMBL" id="KAG8630972.1"/>
    </source>
</evidence>